<proteinExistence type="inferred from homology"/>
<feature type="transmembrane region" description="Helical" evidence="5">
    <location>
        <begin position="6"/>
        <end position="25"/>
    </location>
</feature>
<keyword evidence="5 6" id="KW-0520">NAD</keyword>
<dbReference type="GO" id="GO:0005886">
    <property type="term" value="C:plasma membrane"/>
    <property type="evidence" value="ECO:0007669"/>
    <property type="project" value="UniProtKB-SubCell"/>
</dbReference>
<keyword evidence="4 5" id="KW-0472">Membrane</keyword>
<sequence length="318" mass="34312">MPAALGAVVLLLVVLGLVTFAVYVHRKLLGWMQGRHGPTHTGPYGLLQTIADTVKLLQKEDVIPAQVDRPLFRLAPIIAFAPSFVVLAVIPFAPGLTFADVGVGLLFYLAVASVTTLGVIAGGWAANNKWSLIGALRSAAQMVSYEVPLALSALAVVLMAGSLNLNAIVEAQARSVWFVIPQALGFVIFLIAALAELNRTPFDLTEAESELVAGYLTEYSGVRFAFFMLGEYVYLFAMGALIATLYFGGWLPPHPALAFVPGIVWFLIKALFFAVLPFWLQATFPRARVDQLMGLAWKGLIPLAMVNLVLTAALKTWL</sequence>
<feature type="transmembrane region" description="Helical" evidence="5">
    <location>
        <begin position="105"/>
        <end position="126"/>
    </location>
</feature>
<evidence type="ECO:0000256" key="5">
    <source>
        <dbReference type="HAMAP-Rule" id="MF_01350"/>
    </source>
</evidence>
<name>A0A132N9Q8_HYDSH</name>
<keyword evidence="9" id="KW-1185">Reference proteome</keyword>
<keyword evidence="5" id="KW-0874">Quinone</keyword>
<dbReference type="EMBL" id="PEBV01000003">
    <property type="protein sequence ID" value="PTQ54572.1"/>
    <property type="molecule type" value="Genomic_DNA"/>
</dbReference>
<dbReference type="PANTHER" id="PTHR11432">
    <property type="entry name" value="NADH DEHYDROGENASE SUBUNIT 1"/>
    <property type="match status" value="1"/>
</dbReference>
<feature type="transmembrane region" description="Helical" evidence="5">
    <location>
        <begin position="74"/>
        <end position="93"/>
    </location>
</feature>
<dbReference type="HAMAP" id="MF_01350">
    <property type="entry name" value="NDH1_NuoH"/>
    <property type="match status" value="1"/>
</dbReference>
<feature type="transmembrane region" description="Helical" evidence="5">
    <location>
        <begin position="292"/>
        <end position="314"/>
    </location>
</feature>
<feature type="transmembrane region" description="Helical" evidence="5">
    <location>
        <begin position="147"/>
        <end position="169"/>
    </location>
</feature>
<dbReference type="PANTHER" id="PTHR11432:SF3">
    <property type="entry name" value="NADH-UBIQUINONE OXIDOREDUCTASE CHAIN 1"/>
    <property type="match status" value="1"/>
</dbReference>
<keyword evidence="5" id="KW-1278">Translocase</keyword>
<dbReference type="GO" id="GO:0048038">
    <property type="term" value="F:quinone binding"/>
    <property type="evidence" value="ECO:0007669"/>
    <property type="project" value="UniProtKB-KW"/>
</dbReference>
<reference evidence="8 10" key="2">
    <citation type="submission" date="2017-08" db="EMBL/GenBank/DDBJ databases">
        <title>Burning lignite coal seam in the remote Altai Mountains harbors a hydrogen-driven thermophilic microbial community.</title>
        <authorList>
            <person name="Kadnikov V.V."/>
            <person name="Mardanov A.V."/>
            <person name="Ivasenko D."/>
            <person name="Beletsky A.V."/>
            <person name="Karnachuk O.V."/>
            <person name="Ravin N.V."/>
        </authorList>
    </citation>
    <scope>NUCLEOTIDE SEQUENCE [LARGE SCALE GENOMIC DNA]</scope>
    <source>
        <strain evidence="8">AL33</strain>
    </source>
</reference>
<organism evidence="7 9">
    <name type="scientific">Hydrogenibacillus schlegelii</name>
    <name type="common">Bacillus schlegelii</name>
    <dbReference type="NCBI Taxonomy" id="1484"/>
    <lineage>
        <taxon>Bacteria</taxon>
        <taxon>Bacillati</taxon>
        <taxon>Bacillota</taxon>
        <taxon>Bacilli</taxon>
        <taxon>Bacillales</taxon>
        <taxon>Bacillales Family X. Incertae Sedis</taxon>
        <taxon>Hydrogenibacillus</taxon>
    </lineage>
</organism>
<comment type="caution">
    <text evidence="7">The sequence shown here is derived from an EMBL/GenBank/DDBJ whole genome shotgun (WGS) entry which is preliminary data.</text>
</comment>
<evidence type="ECO:0000256" key="4">
    <source>
        <dbReference type="ARBA" id="ARBA00023136"/>
    </source>
</evidence>
<evidence type="ECO:0000256" key="3">
    <source>
        <dbReference type="ARBA" id="ARBA00022989"/>
    </source>
</evidence>
<feature type="transmembrane region" description="Helical" evidence="5">
    <location>
        <begin position="175"/>
        <end position="195"/>
    </location>
</feature>
<dbReference type="AlphaFoldDB" id="A0A132N9Q8"/>
<dbReference type="Pfam" id="PF00146">
    <property type="entry name" value="NADHdh"/>
    <property type="match status" value="1"/>
</dbReference>
<comment type="subunit">
    <text evidence="5">NDH-1 is composed of 14 different subunits. Subunits NuoA, H, J, K, L, M, N constitute the membrane sector of the complex.</text>
</comment>
<dbReference type="STRING" id="1484.SA87_07135"/>
<evidence type="ECO:0000313" key="9">
    <source>
        <dbReference type="Proteomes" id="UP000243024"/>
    </source>
</evidence>
<comment type="similarity">
    <text evidence="5 6">Belongs to the complex I subunit 1 family.</text>
</comment>
<dbReference type="Proteomes" id="UP000244180">
    <property type="component" value="Unassembled WGS sequence"/>
</dbReference>
<accession>A0A132N9Q8</accession>
<dbReference type="EMBL" id="JXBB01000023">
    <property type="protein sequence ID" value="OAR04215.1"/>
    <property type="molecule type" value="Genomic_DNA"/>
</dbReference>
<gene>
    <name evidence="5" type="primary">nuoH</name>
    <name evidence="8" type="ORF">HSCHL_0151</name>
    <name evidence="7" type="ORF">SA87_07135</name>
</gene>
<evidence type="ECO:0000313" key="8">
    <source>
        <dbReference type="EMBL" id="PTQ54572.1"/>
    </source>
</evidence>
<dbReference type="InterPro" id="IPR018086">
    <property type="entry name" value="NADH_UbQ_OxRdtase_su1_CS"/>
</dbReference>
<comment type="subcellular location">
    <subcellularLocation>
        <location evidence="5 6">Cell membrane</location>
        <topology evidence="5 6">Multi-pass membrane protein</topology>
    </subcellularLocation>
    <subcellularLocation>
        <location evidence="1">Membrane</location>
        <topology evidence="1">Multi-pass membrane protein</topology>
    </subcellularLocation>
</comment>
<dbReference type="GO" id="GO:0009060">
    <property type="term" value="P:aerobic respiration"/>
    <property type="evidence" value="ECO:0007669"/>
    <property type="project" value="TreeGrafter"/>
</dbReference>
<dbReference type="GO" id="GO:0003954">
    <property type="term" value="F:NADH dehydrogenase activity"/>
    <property type="evidence" value="ECO:0007669"/>
    <property type="project" value="TreeGrafter"/>
</dbReference>
<evidence type="ECO:0000256" key="2">
    <source>
        <dbReference type="ARBA" id="ARBA00022692"/>
    </source>
</evidence>
<dbReference type="RefSeq" id="WP_066201556.1">
    <property type="nucleotide sequence ID" value="NZ_CBCSAS010000008.1"/>
</dbReference>
<feature type="transmembrane region" description="Helical" evidence="5">
    <location>
        <begin position="257"/>
        <end position="280"/>
    </location>
</feature>
<comment type="catalytic activity">
    <reaction evidence="5">
        <text>a quinone + NADH + 5 H(+)(in) = a quinol + NAD(+) + 4 H(+)(out)</text>
        <dbReference type="Rhea" id="RHEA:57888"/>
        <dbReference type="ChEBI" id="CHEBI:15378"/>
        <dbReference type="ChEBI" id="CHEBI:24646"/>
        <dbReference type="ChEBI" id="CHEBI:57540"/>
        <dbReference type="ChEBI" id="CHEBI:57945"/>
        <dbReference type="ChEBI" id="CHEBI:132124"/>
    </reaction>
</comment>
<dbReference type="Proteomes" id="UP000243024">
    <property type="component" value="Unassembled WGS sequence"/>
</dbReference>
<evidence type="ECO:0000313" key="7">
    <source>
        <dbReference type="EMBL" id="OAR04215.1"/>
    </source>
</evidence>
<comment type="function">
    <text evidence="5">NDH-1 shuttles electrons from NADH, via FMN and iron-sulfur (Fe-S) centers, to quinones in the respiratory chain. The immediate electron acceptor for the enzyme in this species is believed to be ubiquinone. Couples the redox reaction to proton translocation (for every two electrons transferred, four hydrogen ions are translocated across the cytoplasmic membrane), and thus conserves the redox energy in a proton gradient. This subunit may bind ubiquinone.</text>
</comment>
<evidence type="ECO:0000256" key="6">
    <source>
        <dbReference type="RuleBase" id="RU000471"/>
    </source>
</evidence>
<dbReference type="InterPro" id="IPR001694">
    <property type="entry name" value="NADH_UbQ_OxRdtase_su1/FPO"/>
</dbReference>
<evidence type="ECO:0000256" key="1">
    <source>
        <dbReference type="ARBA" id="ARBA00004141"/>
    </source>
</evidence>
<keyword evidence="5" id="KW-1003">Cell membrane</keyword>
<dbReference type="NCBIfam" id="NF004741">
    <property type="entry name" value="PRK06076.1-2"/>
    <property type="match status" value="1"/>
</dbReference>
<keyword evidence="5 7" id="KW-0830">Ubiquinone</keyword>
<dbReference type="EC" id="7.1.1.-" evidence="5"/>
<protein>
    <recommendedName>
        <fullName evidence="5">NADH-quinone oxidoreductase subunit H</fullName>
        <ecNumber evidence="5">7.1.1.-</ecNumber>
    </recommendedName>
    <alternativeName>
        <fullName evidence="5">NADH dehydrogenase I subunit H</fullName>
    </alternativeName>
    <alternativeName>
        <fullName evidence="5">NDH-1 subunit H</fullName>
    </alternativeName>
</protein>
<dbReference type="PROSITE" id="PS00668">
    <property type="entry name" value="COMPLEX1_ND1_2"/>
    <property type="match status" value="1"/>
</dbReference>
<keyword evidence="3 5" id="KW-1133">Transmembrane helix</keyword>
<dbReference type="OrthoDB" id="9803734at2"/>
<reference evidence="7 9" key="1">
    <citation type="submission" date="2015-09" db="EMBL/GenBank/DDBJ databases">
        <title>Draft genome sequence of Hydrogenibacillus schlegelii DSM 2000.</title>
        <authorList>
            <person name="Hemp J."/>
        </authorList>
    </citation>
    <scope>NUCLEOTIDE SEQUENCE [LARGE SCALE GENOMIC DNA]</scope>
    <source>
        <strain evidence="7 9">MA 48</strain>
    </source>
</reference>
<dbReference type="GO" id="GO:0016655">
    <property type="term" value="F:oxidoreductase activity, acting on NAD(P)H, quinone or similar compound as acceptor"/>
    <property type="evidence" value="ECO:0007669"/>
    <property type="project" value="UniProtKB-UniRule"/>
</dbReference>
<keyword evidence="2 5" id="KW-0812">Transmembrane</keyword>
<evidence type="ECO:0000313" key="10">
    <source>
        <dbReference type="Proteomes" id="UP000244180"/>
    </source>
</evidence>
<keyword evidence="7" id="KW-0560">Oxidoreductase</keyword>
<feature type="transmembrane region" description="Helical" evidence="5">
    <location>
        <begin position="232"/>
        <end position="251"/>
    </location>
</feature>